<dbReference type="PANTHER" id="PTHR32204">
    <property type="entry name" value="ATPASE RAVA"/>
    <property type="match status" value="1"/>
</dbReference>
<dbReference type="InterPro" id="IPR041538">
    <property type="entry name" value="RavA-like_AAA_lid"/>
</dbReference>
<dbReference type="Proteomes" id="UP000190162">
    <property type="component" value="Unassembled WGS sequence"/>
</dbReference>
<dbReference type="InterPro" id="IPR027417">
    <property type="entry name" value="P-loop_NTPase"/>
</dbReference>
<dbReference type="AlphaFoldDB" id="A0A1T4UE66"/>
<feature type="domain" description="AAA+ ATPase" evidence="1">
    <location>
        <begin position="45"/>
        <end position="188"/>
    </location>
</feature>
<organism evidence="2 3">
    <name type="scientific">Enterovibrio nigricans DSM 22720</name>
    <dbReference type="NCBI Taxonomy" id="1121868"/>
    <lineage>
        <taxon>Bacteria</taxon>
        <taxon>Pseudomonadati</taxon>
        <taxon>Pseudomonadota</taxon>
        <taxon>Gammaproteobacteria</taxon>
        <taxon>Vibrionales</taxon>
        <taxon>Vibrionaceae</taxon>
        <taxon>Enterovibrio</taxon>
    </lineage>
</organism>
<gene>
    <name evidence="2" type="ORF">SAMN02745132_01495</name>
</gene>
<dbReference type="CDD" id="cd00009">
    <property type="entry name" value="AAA"/>
    <property type="match status" value="1"/>
</dbReference>
<evidence type="ECO:0000313" key="2">
    <source>
        <dbReference type="EMBL" id="SKA50880.1"/>
    </source>
</evidence>
<evidence type="ECO:0000259" key="1">
    <source>
        <dbReference type="SMART" id="SM00382"/>
    </source>
</evidence>
<name>A0A1T4UE66_9GAMM</name>
<protein>
    <submittedName>
        <fullName evidence="2">MoxR-like ATPase</fullName>
    </submittedName>
</protein>
<dbReference type="Pfam" id="PF17868">
    <property type="entry name" value="AAA_lid_8"/>
    <property type="match status" value="1"/>
</dbReference>
<dbReference type="OrthoDB" id="1814213at2"/>
<dbReference type="InterPro" id="IPR045427">
    <property type="entry name" value="MoxR"/>
</dbReference>
<proteinExistence type="predicted"/>
<dbReference type="Pfam" id="PF20030">
    <property type="entry name" value="bpMoxR"/>
    <property type="match status" value="1"/>
</dbReference>
<dbReference type="InterPro" id="IPR046898">
    <property type="entry name" value="RavA_LARA_dom"/>
</dbReference>
<dbReference type="SUPFAM" id="SSF52540">
    <property type="entry name" value="P-loop containing nucleoside triphosphate hydrolases"/>
    <property type="match status" value="1"/>
</dbReference>
<dbReference type="Gene3D" id="3.40.50.300">
    <property type="entry name" value="P-loop containing nucleotide triphosphate hydrolases"/>
    <property type="match status" value="1"/>
</dbReference>
<dbReference type="InterPro" id="IPR050513">
    <property type="entry name" value="RavA_ATPases"/>
</dbReference>
<keyword evidence="3" id="KW-1185">Reference proteome</keyword>
<dbReference type="SMART" id="SM00382">
    <property type="entry name" value="AAA"/>
    <property type="match status" value="1"/>
</dbReference>
<accession>A0A1T4UE66</accession>
<dbReference type="InterPro" id="IPR003593">
    <property type="entry name" value="AAA+_ATPase"/>
</dbReference>
<dbReference type="PANTHER" id="PTHR32204:SF0">
    <property type="entry name" value="ATPASE RAVA"/>
    <property type="match status" value="1"/>
</dbReference>
<dbReference type="EMBL" id="FUXU01000013">
    <property type="protein sequence ID" value="SKA50880.1"/>
    <property type="molecule type" value="Genomic_DNA"/>
</dbReference>
<sequence length="550" mass="62670">MTNKIAMSTNNVLLPERIQKLVQALSSGVYERENTIRLCLLAALSGESVFLLGPPGIAKSYIAKRLIKAFDDSHFFEYLMTRFSTPEEVFGPLSIQELKDNGKYVRLTDGYLPTADVVFLDEIWKAGPAILNTLLTVVNERVFRNGSEVLPVPMRLLVTASNELPDPDSGLDALYDRMLVRIFVNRIQEKNNFKRLLVGDAADPDLELDSSIRIKASEYDRWQRQIDQVLLTDAVFEKIYALKMLLENEAENGSHVFPSEELYVSDRRWKKAVRLLKASAFFNGRSEVNPVDILLLQECLWHSPESREVVNNIMRRFAQDVCFNQQEALAVSAEAGEDIKTLAEDINDSLGHTMDTEMSMRKEKYYVDLSNARRYSINMSKNMIKLVMLEANPSVSEKEKGDSRWVYVDAAEFEKKIKSAPCDVYGYVNKNENLCVLKLDVDSDRRLLIKDIANRPVPVAIAGVDDNDAQAFVEWQERNEAAIKKINESKHLIRLARTQLNAALPHHFANSDLLELLATSITDAEETLQRQTTKFEKNAFRVRMLSEYIE</sequence>
<dbReference type="Pfam" id="PF20265">
    <property type="entry name" value="LARA_dom"/>
    <property type="match status" value="1"/>
</dbReference>
<evidence type="ECO:0000313" key="3">
    <source>
        <dbReference type="Proteomes" id="UP000190162"/>
    </source>
</evidence>
<reference evidence="3" key="1">
    <citation type="submission" date="2017-02" db="EMBL/GenBank/DDBJ databases">
        <authorList>
            <person name="Varghese N."/>
            <person name="Submissions S."/>
        </authorList>
    </citation>
    <scope>NUCLEOTIDE SEQUENCE [LARGE SCALE GENOMIC DNA]</scope>
    <source>
        <strain evidence="3">DSM 22720</strain>
    </source>
</reference>